<reference evidence="2" key="1">
    <citation type="journal article" date="2014" name="Int. J. Syst. Evol. Microbiol.">
        <title>Complete genome sequence of Corynebacterium casei LMG S-19264T (=DSM 44701T), isolated from a smear-ripened cheese.</title>
        <authorList>
            <consortium name="US DOE Joint Genome Institute (JGI-PGF)"/>
            <person name="Walter F."/>
            <person name="Albersmeier A."/>
            <person name="Kalinowski J."/>
            <person name="Ruckert C."/>
        </authorList>
    </citation>
    <scope>NUCLEOTIDE SEQUENCE</scope>
    <source>
        <strain evidence="2">JCM 31740</strain>
    </source>
</reference>
<proteinExistence type="predicted"/>
<dbReference type="EMBL" id="BMQS01000006">
    <property type="protein sequence ID" value="GGT92812.1"/>
    <property type="molecule type" value="Genomic_DNA"/>
</dbReference>
<evidence type="ECO:0000313" key="3">
    <source>
        <dbReference type="Proteomes" id="UP000276741"/>
    </source>
</evidence>
<dbReference type="RefSeq" id="WP_158613781.1">
    <property type="nucleotide sequence ID" value="NZ_BMQS01000006.1"/>
</dbReference>
<dbReference type="OrthoDB" id="56934at2157"/>
<organism evidence="1 3">
    <name type="scientific">Sulfodiicoccus acidiphilus</name>
    <dbReference type="NCBI Taxonomy" id="1670455"/>
    <lineage>
        <taxon>Archaea</taxon>
        <taxon>Thermoproteota</taxon>
        <taxon>Thermoprotei</taxon>
        <taxon>Sulfolobales</taxon>
        <taxon>Sulfolobaceae</taxon>
        <taxon>Sulfodiicoccus</taxon>
    </lineage>
</organism>
<evidence type="ECO:0000313" key="2">
    <source>
        <dbReference type="EMBL" id="GGT92812.1"/>
    </source>
</evidence>
<accession>A0A348B5N3</accession>
<dbReference type="AlphaFoldDB" id="A0A348B5N3"/>
<reference evidence="2" key="4">
    <citation type="submission" date="2020-09" db="EMBL/GenBank/DDBJ databases">
        <authorList>
            <person name="Sun Q."/>
            <person name="Ohkuma M."/>
        </authorList>
    </citation>
    <scope>NUCLEOTIDE SEQUENCE</scope>
    <source>
        <strain evidence="2">JCM 31740</strain>
    </source>
</reference>
<name>A0A348B5N3_9CREN</name>
<reference evidence="3" key="2">
    <citation type="submission" date="2018-04" db="EMBL/GenBank/DDBJ databases">
        <title>Complete genome sequence of Sulfodiicoccus acidiphilus strain HS-1.</title>
        <authorList>
            <person name="Sakai H.D."/>
            <person name="Kurosawa N."/>
        </authorList>
    </citation>
    <scope>NUCLEOTIDE SEQUENCE [LARGE SCALE GENOMIC DNA]</scope>
    <source>
        <strain evidence="3">HS-1</strain>
    </source>
</reference>
<dbReference type="KEGG" id="sacd:HS1genome_1874"/>
<reference evidence="1" key="3">
    <citation type="journal article" date="2019" name="BMC Res. Notes">
        <title>Complete genome sequence of the Sulfodiicoccus acidiphilus strain HS-1T, the first crenarchaeon that lacks polB3, isolated from an acidic hot spring in Ohwaku-dani, Hakone, Japan.</title>
        <authorList>
            <person name="Sakai H.D."/>
            <person name="Kurosawa N."/>
        </authorList>
    </citation>
    <scope>NUCLEOTIDE SEQUENCE</scope>
    <source>
        <strain evidence="1">HS-1</strain>
    </source>
</reference>
<dbReference type="Proteomes" id="UP000616143">
    <property type="component" value="Unassembled WGS sequence"/>
</dbReference>
<gene>
    <name evidence="2" type="ORF">GCM10007116_08240</name>
    <name evidence="1" type="ORF">HS1genome_1874</name>
</gene>
<dbReference type="EMBL" id="AP018553">
    <property type="protein sequence ID" value="BBD73485.1"/>
    <property type="molecule type" value="Genomic_DNA"/>
</dbReference>
<keyword evidence="3" id="KW-1185">Reference proteome</keyword>
<evidence type="ECO:0000313" key="1">
    <source>
        <dbReference type="EMBL" id="BBD73485.1"/>
    </source>
</evidence>
<sequence>MSYFSSQESLDTTLFVMASNLEEGWERHFNSAVKSQSYWLRQIFEVQFNGGD</sequence>
<dbReference type="Proteomes" id="UP000276741">
    <property type="component" value="Chromosome"/>
</dbReference>
<protein>
    <submittedName>
        <fullName evidence="1">Uncharacterized protein</fullName>
    </submittedName>
</protein>